<keyword evidence="6" id="KW-0472">Membrane</keyword>
<feature type="compositionally biased region" description="Basic and acidic residues" evidence="5">
    <location>
        <begin position="242"/>
        <end position="256"/>
    </location>
</feature>
<evidence type="ECO:0000313" key="8">
    <source>
        <dbReference type="EMBL" id="MEG3184336.1"/>
    </source>
</evidence>
<keyword evidence="2 4" id="KW-0479">Metal-binding</keyword>
<evidence type="ECO:0000256" key="1">
    <source>
        <dbReference type="ARBA" id="ARBA00022617"/>
    </source>
</evidence>
<dbReference type="EMBL" id="JAXGFP010000004">
    <property type="protein sequence ID" value="MEG3184336.1"/>
    <property type="molecule type" value="Genomic_DNA"/>
</dbReference>
<dbReference type="RefSeq" id="WP_332616830.1">
    <property type="nucleotide sequence ID" value="NZ_JAXGFP010000004.1"/>
</dbReference>
<evidence type="ECO:0000256" key="6">
    <source>
        <dbReference type="SAM" id="Phobius"/>
    </source>
</evidence>
<feature type="transmembrane region" description="Helical" evidence="6">
    <location>
        <begin position="12"/>
        <end position="32"/>
    </location>
</feature>
<feature type="compositionally biased region" description="Low complexity" evidence="5">
    <location>
        <begin position="229"/>
        <end position="240"/>
    </location>
</feature>
<protein>
    <submittedName>
        <fullName evidence="8">Cytochrome c</fullName>
    </submittedName>
</protein>
<keyword evidence="1 4" id="KW-0349">Heme</keyword>
<feature type="domain" description="Cytochrome c" evidence="7">
    <location>
        <begin position="73"/>
        <end position="157"/>
    </location>
</feature>
<dbReference type="PROSITE" id="PS51007">
    <property type="entry name" value="CYTC"/>
    <property type="match status" value="1"/>
</dbReference>
<proteinExistence type="predicted"/>
<keyword evidence="3 4" id="KW-0408">Iron</keyword>
<organism evidence="8 9">
    <name type="scientific">Novilysobacter erysipheiresistens</name>
    <dbReference type="NCBI Taxonomy" id="1749332"/>
    <lineage>
        <taxon>Bacteria</taxon>
        <taxon>Pseudomonadati</taxon>
        <taxon>Pseudomonadota</taxon>
        <taxon>Gammaproteobacteria</taxon>
        <taxon>Lysobacterales</taxon>
        <taxon>Lysobacteraceae</taxon>
        <taxon>Novilysobacter</taxon>
    </lineage>
</organism>
<accession>A0ABU7YZI8</accession>
<feature type="compositionally biased region" description="Basic and acidic residues" evidence="5">
    <location>
        <begin position="172"/>
        <end position="214"/>
    </location>
</feature>
<dbReference type="Proteomes" id="UP001355056">
    <property type="component" value="Unassembled WGS sequence"/>
</dbReference>
<evidence type="ECO:0000256" key="2">
    <source>
        <dbReference type="ARBA" id="ARBA00022723"/>
    </source>
</evidence>
<evidence type="ECO:0000256" key="4">
    <source>
        <dbReference type="PROSITE-ProRule" id="PRU00433"/>
    </source>
</evidence>
<evidence type="ECO:0000313" key="9">
    <source>
        <dbReference type="Proteomes" id="UP001355056"/>
    </source>
</evidence>
<dbReference type="Pfam" id="PF13442">
    <property type="entry name" value="Cytochrome_CBB3"/>
    <property type="match status" value="1"/>
</dbReference>
<name>A0ABU7YZI8_9GAMM</name>
<dbReference type="InterPro" id="IPR036909">
    <property type="entry name" value="Cyt_c-like_dom_sf"/>
</dbReference>
<keyword evidence="6" id="KW-0812">Transmembrane</keyword>
<evidence type="ECO:0000259" key="7">
    <source>
        <dbReference type="PROSITE" id="PS51007"/>
    </source>
</evidence>
<feature type="region of interest" description="Disordered" evidence="5">
    <location>
        <begin position="169"/>
        <end position="289"/>
    </location>
</feature>
<evidence type="ECO:0000256" key="3">
    <source>
        <dbReference type="ARBA" id="ARBA00023004"/>
    </source>
</evidence>
<comment type="caution">
    <text evidence="8">The sequence shown here is derived from an EMBL/GenBank/DDBJ whole genome shotgun (WGS) entry which is preliminary data.</text>
</comment>
<feature type="compositionally biased region" description="Low complexity" evidence="5">
    <location>
        <begin position="265"/>
        <end position="275"/>
    </location>
</feature>
<dbReference type="InterPro" id="IPR009056">
    <property type="entry name" value="Cyt_c-like_dom"/>
</dbReference>
<reference evidence="8 9" key="1">
    <citation type="journal article" date="2016" name="Int. J. Syst. Evol. Microbiol.">
        <title>Lysobacter erysipheiresistens sp. nov., an antagonist of powdery mildew, isolated from tobacco-cultivated soil.</title>
        <authorList>
            <person name="Xie B."/>
            <person name="Li T."/>
            <person name="Lin X."/>
            <person name="Wang C.J."/>
            <person name="Chen Y.J."/>
            <person name="Liu W.J."/>
            <person name="Zhao Z.W."/>
        </authorList>
    </citation>
    <scope>NUCLEOTIDE SEQUENCE [LARGE SCALE GENOMIC DNA]</scope>
    <source>
        <strain evidence="8 9">RS-LYSO-3</strain>
    </source>
</reference>
<keyword evidence="6" id="KW-1133">Transmembrane helix</keyword>
<dbReference type="SUPFAM" id="SSF46626">
    <property type="entry name" value="Cytochrome c"/>
    <property type="match status" value="1"/>
</dbReference>
<sequence length="289" mass="30562">MPSVTRHSLITVAVLAVAALVIIGVFIWSGVYNIGADDTHTRPVHSVLQALRERSIAVRADQLQPPPDLLDADRIRQGAGNYDAMCMGCHLAPGMAGTELSKGLYPAPPNLTTDTVDAAEAFWVIKHGIKASGMPAWGKSMDDEYIWNMAAFLQRLPELSAGQYETLVARSGGHDHGGGETQPHGHDEGAPSDDSETHAGMEMGPNEKTDESTGHAHPPGTPADHHDSAAPAKPAPASASETVEHRHADGTVESHPVEPQPVEPQPATTPAAPKPDATPESDDGHQHQH</sequence>
<evidence type="ECO:0000256" key="5">
    <source>
        <dbReference type="SAM" id="MobiDB-lite"/>
    </source>
</evidence>
<dbReference type="Gene3D" id="1.10.760.10">
    <property type="entry name" value="Cytochrome c-like domain"/>
    <property type="match status" value="1"/>
</dbReference>
<keyword evidence="9" id="KW-1185">Reference proteome</keyword>
<gene>
    <name evidence="8" type="ORF">SNE34_09970</name>
</gene>